<dbReference type="InParanoid" id="A0A1X2H912"/>
<evidence type="ECO:0000313" key="12">
    <source>
        <dbReference type="Proteomes" id="UP000242180"/>
    </source>
</evidence>
<proteinExistence type="inferred from homology"/>
<keyword evidence="8 9" id="KW-0472">Membrane</keyword>
<keyword evidence="7" id="KW-0496">Mitochondrion</keyword>
<organism evidence="11 12">
    <name type="scientific">Syncephalastrum racemosum</name>
    <name type="common">Filamentous fungus</name>
    <dbReference type="NCBI Taxonomy" id="13706"/>
    <lineage>
        <taxon>Eukaryota</taxon>
        <taxon>Fungi</taxon>
        <taxon>Fungi incertae sedis</taxon>
        <taxon>Mucoromycota</taxon>
        <taxon>Mucoromycotina</taxon>
        <taxon>Mucoromycetes</taxon>
        <taxon>Mucorales</taxon>
        <taxon>Syncephalastraceae</taxon>
        <taxon>Syncephalastrum</taxon>
    </lineage>
</organism>
<reference evidence="11 12" key="1">
    <citation type="submission" date="2016-07" db="EMBL/GenBank/DDBJ databases">
        <title>Pervasive Adenine N6-methylation of Active Genes in Fungi.</title>
        <authorList>
            <consortium name="DOE Joint Genome Institute"/>
            <person name="Mondo S.J."/>
            <person name="Dannebaum R.O."/>
            <person name="Kuo R.C."/>
            <person name="Labutti K."/>
            <person name="Haridas S."/>
            <person name="Kuo A."/>
            <person name="Salamov A."/>
            <person name="Ahrendt S.R."/>
            <person name="Lipzen A."/>
            <person name="Sullivan W."/>
            <person name="Andreopoulos W.B."/>
            <person name="Clum A."/>
            <person name="Lindquist E."/>
            <person name="Daum C."/>
            <person name="Ramamoorthy G.K."/>
            <person name="Gryganskyi A."/>
            <person name="Culley D."/>
            <person name="Magnuson J.K."/>
            <person name="James T.Y."/>
            <person name="O'Malley M.A."/>
            <person name="Stajich J.E."/>
            <person name="Spatafora J.W."/>
            <person name="Visel A."/>
            <person name="Grigoriev I.V."/>
        </authorList>
    </citation>
    <scope>NUCLEOTIDE SEQUENCE [LARGE SCALE GENOMIC DNA]</scope>
    <source>
        <strain evidence="11 12">NRRL 2496</strain>
    </source>
</reference>
<evidence type="ECO:0000256" key="10">
    <source>
        <dbReference type="RuleBase" id="RU000488"/>
    </source>
</evidence>
<feature type="repeat" description="Solcar" evidence="9">
    <location>
        <begin position="8"/>
        <end position="95"/>
    </location>
</feature>
<accession>A0A1X2H912</accession>
<dbReference type="EMBL" id="MCGN01000007">
    <property type="protein sequence ID" value="ORY95028.1"/>
    <property type="molecule type" value="Genomic_DNA"/>
</dbReference>
<dbReference type="GO" id="GO:0005469">
    <property type="term" value="F:succinate:fumarate antiporter activity"/>
    <property type="evidence" value="ECO:0007669"/>
    <property type="project" value="TreeGrafter"/>
</dbReference>
<dbReference type="STRING" id="13706.A0A1X2H912"/>
<dbReference type="PROSITE" id="PS50920">
    <property type="entry name" value="SOLCAR"/>
    <property type="match status" value="3"/>
</dbReference>
<dbReference type="InterPro" id="IPR049563">
    <property type="entry name" value="TXTP-like"/>
</dbReference>
<dbReference type="GO" id="GO:0031966">
    <property type="term" value="C:mitochondrial membrane"/>
    <property type="evidence" value="ECO:0007669"/>
    <property type="project" value="UniProtKB-SubCell"/>
</dbReference>
<dbReference type="InterPro" id="IPR023395">
    <property type="entry name" value="MCP_dom_sf"/>
</dbReference>
<feature type="repeat" description="Solcar" evidence="9">
    <location>
        <begin position="207"/>
        <end position="291"/>
    </location>
</feature>
<name>A0A1X2H912_SYNRA</name>
<evidence type="ECO:0000256" key="3">
    <source>
        <dbReference type="ARBA" id="ARBA00022448"/>
    </source>
</evidence>
<protein>
    <submittedName>
        <fullName evidence="11">Mitochondrial carrier domain-containing protein</fullName>
    </submittedName>
</protein>
<dbReference type="PANTHER" id="PTHR45788">
    <property type="entry name" value="SUCCINATE/FUMARATE MITOCHONDRIAL TRANSPORTER-RELATED"/>
    <property type="match status" value="1"/>
</dbReference>
<dbReference type="AlphaFoldDB" id="A0A1X2H912"/>
<comment type="caution">
    <text evidence="11">The sequence shown here is derived from an EMBL/GenBank/DDBJ whole genome shotgun (WGS) entry which is preliminary data.</text>
</comment>
<evidence type="ECO:0000256" key="5">
    <source>
        <dbReference type="ARBA" id="ARBA00022737"/>
    </source>
</evidence>
<dbReference type="Proteomes" id="UP000242180">
    <property type="component" value="Unassembled WGS sequence"/>
</dbReference>
<feature type="repeat" description="Solcar" evidence="9">
    <location>
        <begin position="105"/>
        <end position="195"/>
    </location>
</feature>
<evidence type="ECO:0000256" key="9">
    <source>
        <dbReference type="PROSITE-ProRule" id="PRU00282"/>
    </source>
</evidence>
<keyword evidence="4 9" id="KW-0812">Transmembrane</keyword>
<dbReference type="PANTHER" id="PTHR45788:SF2">
    <property type="entry name" value="SUCCINATE_FUMARATE MITOCHONDRIAL TRANSPORTER"/>
    <property type="match status" value="1"/>
</dbReference>
<evidence type="ECO:0000313" key="11">
    <source>
        <dbReference type="EMBL" id="ORY95028.1"/>
    </source>
</evidence>
<keyword evidence="5" id="KW-0677">Repeat</keyword>
<dbReference type="Pfam" id="PF00153">
    <property type="entry name" value="Mito_carr"/>
    <property type="match status" value="3"/>
</dbReference>
<dbReference type="Gene3D" id="1.50.40.10">
    <property type="entry name" value="Mitochondrial carrier domain"/>
    <property type="match status" value="2"/>
</dbReference>
<dbReference type="OMA" id="RAASHYN"/>
<dbReference type="SUPFAM" id="SSF103506">
    <property type="entry name" value="Mitochondrial carrier"/>
    <property type="match status" value="1"/>
</dbReference>
<keyword evidence="12" id="KW-1185">Reference proteome</keyword>
<sequence>MSGQKPKKSVWNSTLAGAFAGTVEVLIMQPTDVVKTRFQSLRAASHYNQGIIKAFQQVAREEGFKALYRGTGPVLCIVGPRVSLQYMGLALYKPMFERLEGSVLPSHSSAGLAGICTGITQAVTLVTPLEMIKVRQQTDLLQGGQRKYHGLFRTASLIVREEGMMALYSGLLATVARQSWGLVVKFSGYTEIKAMFERTSTDPSQPLAPWKHMVSGGLANVLVGVLNSPPDVVKTRMQDDSRPYRTTLECVKSMWRNEGFTSFFRGSWLRIIRVAPGGAVQFAVYEQVSAWLDKRQ</sequence>
<keyword evidence="6" id="KW-1133">Transmembrane helix</keyword>
<dbReference type="InterPro" id="IPR018108">
    <property type="entry name" value="MCP_transmembrane"/>
</dbReference>
<evidence type="ECO:0000256" key="7">
    <source>
        <dbReference type="ARBA" id="ARBA00023128"/>
    </source>
</evidence>
<gene>
    <name evidence="11" type="ORF">BCR43DRAFT_495020</name>
</gene>
<evidence type="ECO:0000256" key="1">
    <source>
        <dbReference type="ARBA" id="ARBA00004225"/>
    </source>
</evidence>
<comment type="subcellular location">
    <subcellularLocation>
        <location evidence="1">Mitochondrion membrane</location>
        <topology evidence="1">Multi-pass membrane protein</topology>
    </subcellularLocation>
</comment>
<evidence type="ECO:0000256" key="4">
    <source>
        <dbReference type="ARBA" id="ARBA00022692"/>
    </source>
</evidence>
<comment type="similarity">
    <text evidence="2 10">Belongs to the mitochondrial carrier (TC 2.A.29) family.</text>
</comment>
<evidence type="ECO:0000256" key="2">
    <source>
        <dbReference type="ARBA" id="ARBA00006375"/>
    </source>
</evidence>
<evidence type="ECO:0000256" key="8">
    <source>
        <dbReference type="ARBA" id="ARBA00023136"/>
    </source>
</evidence>
<dbReference type="OrthoDB" id="44467at2759"/>
<keyword evidence="3 10" id="KW-0813">Transport</keyword>
<evidence type="ECO:0000256" key="6">
    <source>
        <dbReference type="ARBA" id="ARBA00022989"/>
    </source>
</evidence>